<protein>
    <submittedName>
        <fullName evidence="1">Uncharacterized protein</fullName>
    </submittedName>
</protein>
<evidence type="ECO:0000313" key="1">
    <source>
        <dbReference type="EMBL" id="RNI16632.1"/>
    </source>
</evidence>
<keyword evidence="2" id="KW-1185">Reference proteome</keyword>
<dbReference type="OrthoDB" id="3781681at2"/>
<reference evidence="1 2" key="1">
    <citation type="submission" date="2018-11" db="EMBL/GenBank/DDBJ databases">
        <title>Draft genome of Simplicispira Flexivirga sp. BO-16.</title>
        <authorList>
            <person name="Im W.T."/>
        </authorList>
    </citation>
    <scope>NUCLEOTIDE SEQUENCE [LARGE SCALE GENOMIC DNA]</scope>
    <source>
        <strain evidence="1 2">BO-16</strain>
    </source>
</reference>
<comment type="caution">
    <text evidence="1">The sequence shown here is derived from an EMBL/GenBank/DDBJ whole genome shotgun (WGS) entry which is preliminary data.</text>
</comment>
<name>A0A3M9LTR4_9MICO</name>
<gene>
    <name evidence="1" type="ORF">EFY87_19870</name>
</gene>
<dbReference type="RefSeq" id="WP_123273218.1">
    <property type="nucleotide sequence ID" value="NZ_RJJQ01000040.1"/>
</dbReference>
<dbReference type="Proteomes" id="UP000271678">
    <property type="component" value="Unassembled WGS sequence"/>
</dbReference>
<evidence type="ECO:0000313" key="2">
    <source>
        <dbReference type="Proteomes" id="UP000271678"/>
    </source>
</evidence>
<proteinExistence type="predicted"/>
<accession>A0A3M9LTR4</accession>
<organism evidence="1 2">
    <name type="scientific">Flexivirga caeni</name>
    <dbReference type="NCBI Taxonomy" id="2294115"/>
    <lineage>
        <taxon>Bacteria</taxon>
        <taxon>Bacillati</taxon>
        <taxon>Actinomycetota</taxon>
        <taxon>Actinomycetes</taxon>
        <taxon>Micrococcales</taxon>
        <taxon>Dermacoccaceae</taxon>
        <taxon>Flexivirga</taxon>
    </lineage>
</organism>
<dbReference type="EMBL" id="RJJQ01000040">
    <property type="protein sequence ID" value="RNI16632.1"/>
    <property type="molecule type" value="Genomic_DNA"/>
</dbReference>
<dbReference type="AlphaFoldDB" id="A0A3M9LTR4"/>
<sequence length="66" mass="6839">MHHLDLLSDGPAPADALRLARLTIEALIAQPLPGVWGDEEAVLMGTGRLSLPDGIGPVGDLLPAFS</sequence>